<evidence type="ECO:0000256" key="1">
    <source>
        <dbReference type="ARBA" id="ARBA00001966"/>
    </source>
</evidence>
<dbReference type="Proteomes" id="UP000075398">
    <property type="component" value="Unassembled WGS sequence"/>
</dbReference>
<proteinExistence type="inferred from homology"/>
<organism evidence="12 13">
    <name type="scientific">Candidatus Methanofastidiosum methylothiophilum</name>
    <dbReference type="NCBI Taxonomy" id="1705564"/>
    <lineage>
        <taxon>Archaea</taxon>
        <taxon>Methanobacteriati</taxon>
        <taxon>Methanobacteriota</taxon>
        <taxon>Stenosarchaea group</taxon>
        <taxon>Candidatus Methanofastidiosia</taxon>
        <taxon>Candidatus Methanofastidiosales</taxon>
        <taxon>Candidatus Methanofastidiosaceae</taxon>
        <taxon>Candidatus Methanofastidiosum</taxon>
    </lineage>
</organism>
<comment type="pathway">
    <text evidence="2">Cofactor biosynthesis; Fe-Mo cofactor biosynthesis.</text>
</comment>
<keyword evidence="7" id="KW-0408">Iron</keyword>
<dbReference type="InterPro" id="IPR007197">
    <property type="entry name" value="rSAM"/>
</dbReference>
<dbReference type="EMBL" id="LNGC01000084">
    <property type="protein sequence ID" value="KYC49892.1"/>
    <property type="molecule type" value="Genomic_DNA"/>
</dbReference>
<evidence type="ECO:0000259" key="11">
    <source>
        <dbReference type="PROSITE" id="PS51918"/>
    </source>
</evidence>
<dbReference type="GO" id="GO:0046872">
    <property type="term" value="F:metal ion binding"/>
    <property type="evidence" value="ECO:0007669"/>
    <property type="project" value="UniProtKB-KW"/>
</dbReference>
<dbReference type="CDD" id="cd01335">
    <property type="entry name" value="Radical_SAM"/>
    <property type="match status" value="1"/>
</dbReference>
<reference evidence="12 13" key="1">
    <citation type="journal article" date="2016" name="ISME J.">
        <title>Chasing the elusive Euryarchaeota class WSA2: genomes reveal a uniquely fastidious methyl-reducing methanogen.</title>
        <authorList>
            <person name="Nobu M.K."/>
            <person name="Narihiro T."/>
            <person name="Kuroda K."/>
            <person name="Mei R."/>
            <person name="Liu W.T."/>
        </authorList>
    </citation>
    <scope>NUCLEOTIDE SEQUENCE [LARGE SCALE GENOMIC DNA]</scope>
    <source>
        <strain evidence="12">U1lsi0528_Bin055</strain>
    </source>
</reference>
<dbReference type="GO" id="GO:0051539">
    <property type="term" value="F:4 iron, 4 sulfur cluster binding"/>
    <property type="evidence" value="ECO:0007669"/>
    <property type="project" value="UniProtKB-KW"/>
</dbReference>
<dbReference type="InterPro" id="IPR058240">
    <property type="entry name" value="rSAM_sf"/>
</dbReference>
<evidence type="ECO:0000256" key="2">
    <source>
        <dbReference type="ARBA" id="ARBA00005155"/>
    </source>
</evidence>
<comment type="similarity">
    <text evidence="3">Belongs to the radical SAM superfamily. NifB family.</text>
</comment>
<evidence type="ECO:0000256" key="5">
    <source>
        <dbReference type="ARBA" id="ARBA00022691"/>
    </source>
</evidence>
<comment type="caution">
    <text evidence="12">The sequence shown here is derived from an EMBL/GenBank/DDBJ whole genome shotgun (WGS) entry which is preliminary data.</text>
</comment>
<dbReference type="PROSITE" id="PS51918">
    <property type="entry name" value="RADICAL_SAM"/>
    <property type="match status" value="1"/>
</dbReference>
<dbReference type="PANTHER" id="PTHR43787:SF13">
    <property type="entry name" value="FEMO COFACTOR BIOSYNTHESIS PROTEIN NIFB"/>
    <property type="match status" value="1"/>
</dbReference>
<dbReference type="PROSITE" id="PS01305">
    <property type="entry name" value="MOAA_NIFB_PQQE"/>
    <property type="match status" value="1"/>
</dbReference>
<keyword evidence="5" id="KW-0949">S-adenosyl-L-methionine</keyword>
<keyword evidence="6" id="KW-0479">Metal-binding</keyword>
<dbReference type="PATRIC" id="fig|1705409.3.peg.1621"/>
<dbReference type="GO" id="GO:0016829">
    <property type="term" value="F:lyase activity"/>
    <property type="evidence" value="ECO:0007669"/>
    <property type="project" value="UniProtKB-KW"/>
</dbReference>
<protein>
    <submittedName>
        <fullName evidence="12">Molybdenum cofactor biosynthesis protein A</fullName>
    </submittedName>
</protein>
<evidence type="ECO:0000256" key="8">
    <source>
        <dbReference type="ARBA" id="ARBA00023014"/>
    </source>
</evidence>
<dbReference type="PANTHER" id="PTHR43787">
    <property type="entry name" value="FEMO COFACTOR BIOSYNTHESIS PROTEIN NIFB-RELATED"/>
    <property type="match status" value="1"/>
</dbReference>
<keyword evidence="8" id="KW-0411">Iron-sulfur</keyword>
<comment type="cofactor">
    <cofactor evidence="1">
        <name>[4Fe-4S] cluster</name>
        <dbReference type="ChEBI" id="CHEBI:49883"/>
    </cofactor>
</comment>
<keyword evidence="10" id="KW-0456">Lyase</keyword>
<evidence type="ECO:0000256" key="9">
    <source>
        <dbReference type="ARBA" id="ARBA00023231"/>
    </source>
</evidence>
<dbReference type="InterPro" id="IPR013785">
    <property type="entry name" value="Aldolase_TIM"/>
</dbReference>
<evidence type="ECO:0000313" key="12">
    <source>
        <dbReference type="EMBL" id="KYC49892.1"/>
    </source>
</evidence>
<accession>A0A150IY95</accession>
<dbReference type="SFLD" id="SFLDS00029">
    <property type="entry name" value="Radical_SAM"/>
    <property type="match status" value="1"/>
</dbReference>
<keyword evidence="4" id="KW-0004">4Fe-4S</keyword>
<evidence type="ECO:0000256" key="10">
    <source>
        <dbReference type="ARBA" id="ARBA00023239"/>
    </source>
</evidence>
<evidence type="ECO:0000256" key="7">
    <source>
        <dbReference type="ARBA" id="ARBA00023004"/>
    </source>
</evidence>
<name>A0A150IY95_9EURY</name>
<evidence type="ECO:0000256" key="4">
    <source>
        <dbReference type="ARBA" id="ARBA00022485"/>
    </source>
</evidence>
<dbReference type="Pfam" id="PF04055">
    <property type="entry name" value="Radical_SAM"/>
    <property type="match status" value="1"/>
</dbReference>
<evidence type="ECO:0000256" key="6">
    <source>
        <dbReference type="ARBA" id="ARBA00022723"/>
    </source>
</evidence>
<feature type="domain" description="Radical SAM core" evidence="11">
    <location>
        <begin position="28"/>
        <end position="269"/>
    </location>
</feature>
<dbReference type="InterPro" id="IPR000385">
    <property type="entry name" value="MoaA_NifB_PqqE_Fe-S-bd_CS"/>
</dbReference>
<sequence>MKNPIWENVGSKYAHITMAHPCFNEKSHFTVGRIHLPVAPKCNIQCNYCTRSINKCEMRPGVSACILSPQDALNRLEQALKETENLKVVGIAGPGESLANDATFETLKLIDEKYPDLIKCLSTNGLMLKERAKELADLGVKTVTVTVNAVDEEIAEKVYAWINFDKEILKGKEAARKLLDKQWEGILAAKKADMLVKINSVLIPEINLHEIEKIALKGRDYGADLMNLIPLIPLNMFKDLRPPTCEEISGARGKAEKYLPQFKLCRQCRADAVGIPGKESDYHKERRFDSEYFHG</sequence>
<dbReference type="SFLD" id="SFLDG01067">
    <property type="entry name" value="SPASM/twitch_domain_containing"/>
    <property type="match status" value="1"/>
</dbReference>
<evidence type="ECO:0000256" key="3">
    <source>
        <dbReference type="ARBA" id="ARBA00006804"/>
    </source>
</evidence>
<dbReference type="AlphaFoldDB" id="A0A150IY95"/>
<keyword evidence="9" id="KW-0535">Nitrogen fixation</keyword>
<gene>
    <name evidence="12" type="ORF">AMQ22_01552</name>
</gene>
<dbReference type="SUPFAM" id="SSF102114">
    <property type="entry name" value="Radical SAM enzymes"/>
    <property type="match status" value="1"/>
</dbReference>
<dbReference type="UniPathway" id="UPA00782"/>
<evidence type="ECO:0000313" key="13">
    <source>
        <dbReference type="Proteomes" id="UP000075398"/>
    </source>
</evidence>
<dbReference type="Gene3D" id="3.20.20.70">
    <property type="entry name" value="Aldolase class I"/>
    <property type="match status" value="1"/>
</dbReference>